<feature type="transmembrane region" description="Helical" evidence="7">
    <location>
        <begin position="289"/>
        <end position="310"/>
    </location>
</feature>
<evidence type="ECO:0000256" key="2">
    <source>
        <dbReference type="ARBA" id="ARBA00006464"/>
    </source>
</evidence>
<sequence>MNRSLQITKYVVADILAAGLAWTLFFLYRKTKIEGVSIDHISSLTVDKNFLLALGIIPVFWVGLYAVAGMYNKIYRRHRLKELSQVLWYSLIGVTILFFVFILDDQIPNYKSYYKSYFFLLTAHFICSFLLRFILTNRTVKKIFSRQIGFNTLVIGGGKIAWETIQEIESIKNYPGYIFKGYISVNGKDRALTEKGMQHLGELDALRSTIDALNIEEVLIAIESSEHKNIGKILTKLEDIDINIKIIPDMYDIMAGSVKMTSIFGTPLIEVNPEIMSSWEFAVKRTFDIVVSAIALILLSPLYLALAVLIKLSSKGPIFFTQERIGIHKKPFRIIKYRTMYTDAEKKGPQLSSKYDPRITPIGRLLRRTRLDEIPQFWNVLKGEMSIVGPRPERQFYIDKITERAPHFMHLLKVKPGITSWGQVKYGYAENVDQMIQRLKYDLLYIENMSLALDIKILFYTVLIILKGAGK</sequence>
<dbReference type="GO" id="GO:0016020">
    <property type="term" value="C:membrane"/>
    <property type="evidence" value="ECO:0007669"/>
    <property type="project" value="UniProtKB-SubCell"/>
</dbReference>
<feature type="transmembrane region" description="Helical" evidence="7">
    <location>
        <begin position="116"/>
        <end position="135"/>
    </location>
</feature>
<dbReference type="Pfam" id="PF02397">
    <property type="entry name" value="Bac_transf"/>
    <property type="match status" value="1"/>
</dbReference>
<name>A0A5C6V9Z4_9FLAO</name>
<feature type="domain" description="Bacterial sugar transferase" evidence="8">
    <location>
        <begin position="284"/>
        <end position="466"/>
    </location>
</feature>
<gene>
    <name evidence="9" type="ORF">FRX97_02845</name>
</gene>
<dbReference type="InterPro" id="IPR017475">
    <property type="entry name" value="EPS_sugar_tfrase"/>
</dbReference>
<comment type="similarity">
    <text evidence="2">Belongs to the bacterial sugar transferase family.</text>
</comment>
<keyword evidence="5 7" id="KW-1133">Transmembrane helix</keyword>
<dbReference type="Pfam" id="PF13727">
    <property type="entry name" value="CoA_binding_3"/>
    <property type="match status" value="1"/>
</dbReference>
<dbReference type="NCBIfam" id="TIGR03025">
    <property type="entry name" value="EPS_sugtrans"/>
    <property type="match status" value="1"/>
</dbReference>
<evidence type="ECO:0000259" key="8">
    <source>
        <dbReference type="Pfam" id="PF02397"/>
    </source>
</evidence>
<keyword evidence="10" id="KW-1185">Reference proteome</keyword>
<organism evidence="9 10">
    <name type="scientific">Luteibaculum oceani</name>
    <dbReference type="NCBI Taxonomy" id="1294296"/>
    <lineage>
        <taxon>Bacteria</taxon>
        <taxon>Pseudomonadati</taxon>
        <taxon>Bacteroidota</taxon>
        <taxon>Flavobacteriia</taxon>
        <taxon>Flavobacteriales</taxon>
        <taxon>Luteibaculaceae</taxon>
        <taxon>Luteibaculum</taxon>
    </lineage>
</organism>
<feature type="transmembrane region" description="Helical" evidence="7">
    <location>
        <begin position="50"/>
        <end position="74"/>
    </location>
</feature>
<keyword evidence="3 9" id="KW-0808">Transferase</keyword>
<dbReference type="OrthoDB" id="9808602at2"/>
<evidence type="ECO:0000256" key="7">
    <source>
        <dbReference type="SAM" id="Phobius"/>
    </source>
</evidence>
<evidence type="ECO:0000256" key="5">
    <source>
        <dbReference type="ARBA" id="ARBA00022989"/>
    </source>
</evidence>
<dbReference type="InterPro" id="IPR003362">
    <property type="entry name" value="Bact_transf"/>
</dbReference>
<feature type="transmembrane region" description="Helical" evidence="7">
    <location>
        <begin position="86"/>
        <end position="104"/>
    </location>
</feature>
<dbReference type="Proteomes" id="UP000321168">
    <property type="component" value="Unassembled WGS sequence"/>
</dbReference>
<comment type="subcellular location">
    <subcellularLocation>
        <location evidence="1">Membrane</location>
        <topology evidence="1">Multi-pass membrane protein</topology>
    </subcellularLocation>
</comment>
<dbReference type="PANTHER" id="PTHR30576:SF0">
    <property type="entry name" value="UNDECAPRENYL-PHOSPHATE N-ACETYLGALACTOSAMINYL 1-PHOSPHATE TRANSFERASE-RELATED"/>
    <property type="match status" value="1"/>
</dbReference>
<dbReference type="Gene3D" id="3.40.50.720">
    <property type="entry name" value="NAD(P)-binding Rossmann-like Domain"/>
    <property type="match status" value="1"/>
</dbReference>
<evidence type="ECO:0000256" key="4">
    <source>
        <dbReference type="ARBA" id="ARBA00022692"/>
    </source>
</evidence>
<feature type="transmembrane region" description="Helical" evidence="7">
    <location>
        <begin position="7"/>
        <end position="28"/>
    </location>
</feature>
<evidence type="ECO:0000313" key="9">
    <source>
        <dbReference type="EMBL" id="TXC82047.1"/>
    </source>
</evidence>
<dbReference type="PANTHER" id="PTHR30576">
    <property type="entry name" value="COLANIC BIOSYNTHESIS UDP-GLUCOSE LIPID CARRIER TRANSFERASE"/>
    <property type="match status" value="1"/>
</dbReference>
<keyword evidence="6 7" id="KW-0472">Membrane</keyword>
<protein>
    <submittedName>
        <fullName evidence="9">Sugar transferase</fullName>
    </submittedName>
</protein>
<keyword evidence="4 7" id="KW-0812">Transmembrane</keyword>
<accession>A0A5C6V9Z4</accession>
<dbReference type="GO" id="GO:0016780">
    <property type="term" value="F:phosphotransferase activity, for other substituted phosphate groups"/>
    <property type="evidence" value="ECO:0007669"/>
    <property type="project" value="TreeGrafter"/>
</dbReference>
<proteinExistence type="inferred from homology"/>
<evidence type="ECO:0000256" key="1">
    <source>
        <dbReference type="ARBA" id="ARBA00004141"/>
    </source>
</evidence>
<evidence type="ECO:0000256" key="3">
    <source>
        <dbReference type="ARBA" id="ARBA00022679"/>
    </source>
</evidence>
<dbReference type="AlphaFoldDB" id="A0A5C6V9Z4"/>
<reference evidence="9 10" key="1">
    <citation type="submission" date="2019-08" db="EMBL/GenBank/DDBJ databases">
        <title>Genome of Luteibaculum oceani JCM 18817.</title>
        <authorList>
            <person name="Bowman J.P."/>
        </authorList>
    </citation>
    <scope>NUCLEOTIDE SEQUENCE [LARGE SCALE GENOMIC DNA]</scope>
    <source>
        <strain evidence="9 10">JCM 18817</strain>
    </source>
</reference>
<dbReference type="EMBL" id="VORB01000002">
    <property type="protein sequence ID" value="TXC82047.1"/>
    <property type="molecule type" value="Genomic_DNA"/>
</dbReference>
<evidence type="ECO:0000256" key="6">
    <source>
        <dbReference type="ARBA" id="ARBA00023136"/>
    </source>
</evidence>
<dbReference type="RefSeq" id="WP_147013188.1">
    <property type="nucleotide sequence ID" value="NZ_VORB01000002.1"/>
</dbReference>
<evidence type="ECO:0000313" key="10">
    <source>
        <dbReference type="Proteomes" id="UP000321168"/>
    </source>
</evidence>
<comment type="caution">
    <text evidence="9">The sequence shown here is derived from an EMBL/GenBank/DDBJ whole genome shotgun (WGS) entry which is preliminary data.</text>
</comment>